<evidence type="ECO:0000313" key="16">
    <source>
        <dbReference type="Proteomes" id="UP001152747"/>
    </source>
</evidence>
<evidence type="ECO:0000256" key="10">
    <source>
        <dbReference type="ARBA" id="ARBA00023136"/>
    </source>
</evidence>
<dbReference type="InterPro" id="IPR055270">
    <property type="entry name" value="Glyco_tran_10_C"/>
</dbReference>
<evidence type="ECO:0000256" key="7">
    <source>
        <dbReference type="ARBA" id="ARBA00022968"/>
    </source>
</evidence>
<comment type="subcellular location">
    <subcellularLocation>
        <location evidence="1 12">Golgi apparatus</location>
        <location evidence="1 12">Golgi stack membrane</location>
        <topology evidence="1 12">Single-pass type II membrane protein</topology>
    </subcellularLocation>
</comment>
<keyword evidence="7" id="KW-0735">Signal-anchor</keyword>
<name>A0A9P1IDC1_9PELO</name>
<evidence type="ECO:0000256" key="2">
    <source>
        <dbReference type="ARBA" id="ARBA00004922"/>
    </source>
</evidence>
<keyword evidence="10 12" id="KW-0472">Membrane</keyword>
<dbReference type="EC" id="2.4.1.-" evidence="12"/>
<evidence type="ECO:0000256" key="12">
    <source>
        <dbReference type="RuleBase" id="RU003832"/>
    </source>
</evidence>
<dbReference type="Pfam" id="PF17039">
    <property type="entry name" value="Glyco_tran_10_N"/>
    <property type="match status" value="1"/>
</dbReference>
<evidence type="ECO:0000256" key="3">
    <source>
        <dbReference type="ARBA" id="ARBA00008919"/>
    </source>
</evidence>
<dbReference type="Gene3D" id="3.40.50.11660">
    <property type="entry name" value="Glycosyl transferase family 10, C-terminal domain"/>
    <property type="match status" value="1"/>
</dbReference>
<comment type="pathway">
    <text evidence="2">Protein modification; protein glycosylation.</text>
</comment>
<dbReference type="GO" id="GO:0032580">
    <property type="term" value="C:Golgi cisterna membrane"/>
    <property type="evidence" value="ECO:0007669"/>
    <property type="project" value="UniProtKB-SubCell"/>
</dbReference>
<dbReference type="OrthoDB" id="5912041at2759"/>
<comment type="similarity">
    <text evidence="3 12">Belongs to the glycosyltransferase 10 family.</text>
</comment>
<dbReference type="PANTHER" id="PTHR48438">
    <property type="entry name" value="ALPHA-(1,3)-FUCOSYLTRANSFERASE C-RELATED"/>
    <property type="match status" value="1"/>
</dbReference>
<organism evidence="15 16">
    <name type="scientific">Caenorhabditis angaria</name>
    <dbReference type="NCBI Taxonomy" id="860376"/>
    <lineage>
        <taxon>Eukaryota</taxon>
        <taxon>Metazoa</taxon>
        <taxon>Ecdysozoa</taxon>
        <taxon>Nematoda</taxon>
        <taxon>Chromadorea</taxon>
        <taxon>Rhabditida</taxon>
        <taxon>Rhabditina</taxon>
        <taxon>Rhabditomorpha</taxon>
        <taxon>Rhabditoidea</taxon>
        <taxon>Rhabditidae</taxon>
        <taxon>Peloderinae</taxon>
        <taxon>Caenorhabditis</taxon>
    </lineage>
</organism>
<sequence length="399" mass="46483">MRPTSRWLNLLVYLFIIACLVLYFKNGYSSLSYGPDTKSNVLLPYSQDQKKVLIYAATKFFTEPITSQRFLAHCPEKREFCRISEDFQHFSKADAVVFHNADYNQEAQINVLSHRNPKIPYVLWSLESPSNDVFRPGKDIINWTMTYRTDADIWAPYGHIEKKSDSSTEKRLTEIFLRKKIYNIFFSLEMDLEAIWSSKTLKKTTFLVSNCFARNRRMEIVKNMKNNGMEIDIWGSCGSPPPKCNGVNKQGDNCVVELIRPYLFYISIENSNCKDYVTEKFWQSLGERMVVPIVLTRKYYRDLGVPDSAYISVDDFSNISELVAHIKELSENKELYLKYHEWRKTWRIVIGEGFSGFCRLCDKLQNAPEKWPEKNYGNPAAWHQIGGNCQNSIGDKFIV</sequence>
<keyword evidence="8 12" id="KW-1133">Transmembrane helix</keyword>
<keyword evidence="16" id="KW-1185">Reference proteome</keyword>
<evidence type="ECO:0000256" key="11">
    <source>
        <dbReference type="ARBA" id="ARBA00023180"/>
    </source>
</evidence>
<dbReference type="Pfam" id="PF00852">
    <property type="entry name" value="Glyco_transf_10"/>
    <property type="match status" value="1"/>
</dbReference>
<evidence type="ECO:0000256" key="8">
    <source>
        <dbReference type="ARBA" id="ARBA00022989"/>
    </source>
</evidence>
<dbReference type="Proteomes" id="UP001152747">
    <property type="component" value="Unassembled WGS sequence"/>
</dbReference>
<feature type="domain" description="Fucosyltransferase N-terminal" evidence="14">
    <location>
        <begin position="50"/>
        <end position="158"/>
    </location>
</feature>
<keyword evidence="5 12" id="KW-0808">Transferase</keyword>
<dbReference type="InterPro" id="IPR001503">
    <property type="entry name" value="Glyco_trans_10"/>
</dbReference>
<comment type="caution">
    <text evidence="15">The sequence shown here is derived from an EMBL/GenBank/DDBJ whole genome shotgun (WGS) entry which is preliminary data.</text>
</comment>
<feature type="transmembrane region" description="Helical" evidence="12">
    <location>
        <begin position="7"/>
        <end position="24"/>
    </location>
</feature>
<keyword evidence="11" id="KW-0325">Glycoprotein</keyword>
<keyword evidence="4 12" id="KW-0328">Glycosyltransferase</keyword>
<evidence type="ECO:0000256" key="1">
    <source>
        <dbReference type="ARBA" id="ARBA00004447"/>
    </source>
</evidence>
<evidence type="ECO:0000313" key="15">
    <source>
        <dbReference type="EMBL" id="CAI5443011.1"/>
    </source>
</evidence>
<keyword evidence="6 12" id="KW-0812">Transmembrane</keyword>
<accession>A0A9P1IDC1</accession>
<feature type="domain" description="Fucosyltransferase C-terminal" evidence="13">
    <location>
        <begin position="202"/>
        <end position="370"/>
    </location>
</feature>
<dbReference type="SUPFAM" id="SSF53756">
    <property type="entry name" value="UDP-Glycosyltransferase/glycogen phosphorylase"/>
    <property type="match status" value="1"/>
</dbReference>
<dbReference type="InterPro" id="IPR031481">
    <property type="entry name" value="Glyco_tran_10_N"/>
</dbReference>
<dbReference type="InterPro" id="IPR038577">
    <property type="entry name" value="GT10-like_C_sf"/>
</dbReference>
<reference evidence="15" key="1">
    <citation type="submission" date="2022-11" db="EMBL/GenBank/DDBJ databases">
        <authorList>
            <person name="Kikuchi T."/>
        </authorList>
    </citation>
    <scope>NUCLEOTIDE SEQUENCE</scope>
    <source>
        <strain evidence="15">PS1010</strain>
    </source>
</reference>
<dbReference type="AlphaFoldDB" id="A0A9P1IDC1"/>
<dbReference type="GO" id="GO:0008417">
    <property type="term" value="F:fucosyltransferase activity"/>
    <property type="evidence" value="ECO:0007669"/>
    <property type="project" value="InterPro"/>
</dbReference>
<keyword evidence="9 12" id="KW-0333">Golgi apparatus</keyword>
<dbReference type="PROSITE" id="PS51257">
    <property type="entry name" value="PROKAR_LIPOPROTEIN"/>
    <property type="match status" value="1"/>
</dbReference>
<dbReference type="EMBL" id="CANHGI010000002">
    <property type="protein sequence ID" value="CAI5443011.1"/>
    <property type="molecule type" value="Genomic_DNA"/>
</dbReference>
<evidence type="ECO:0000256" key="6">
    <source>
        <dbReference type="ARBA" id="ARBA00022692"/>
    </source>
</evidence>
<evidence type="ECO:0000256" key="9">
    <source>
        <dbReference type="ARBA" id="ARBA00023034"/>
    </source>
</evidence>
<protein>
    <recommendedName>
        <fullName evidence="12">Fucosyltransferase</fullName>
        <ecNumber evidence="12">2.4.1.-</ecNumber>
    </recommendedName>
</protein>
<dbReference type="PANTHER" id="PTHR48438:SF1">
    <property type="entry name" value="ALPHA-(1,3)-FUCOSYLTRANSFERASE C-RELATED"/>
    <property type="match status" value="1"/>
</dbReference>
<evidence type="ECO:0000259" key="13">
    <source>
        <dbReference type="Pfam" id="PF00852"/>
    </source>
</evidence>
<evidence type="ECO:0000256" key="4">
    <source>
        <dbReference type="ARBA" id="ARBA00022676"/>
    </source>
</evidence>
<dbReference type="FunFam" id="3.40.50.11660:FF:000002">
    <property type="entry name" value="Alpha-(1,3)-fucosyltransferase"/>
    <property type="match status" value="1"/>
</dbReference>
<proteinExistence type="inferred from homology"/>
<evidence type="ECO:0000259" key="14">
    <source>
        <dbReference type="Pfam" id="PF17039"/>
    </source>
</evidence>
<gene>
    <name evidence="15" type="ORF">CAMP_LOCUS5648</name>
</gene>
<evidence type="ECO:0000256" key="5">
    <source>
        <dbReference type="ARBA" id="ARBA00022679"/>
    </source>
</evidence>